<evidence type="ECO:0000313" key="2">
    <source>
        <dbReference type="Proteomes" id="UP001611162"/>
    </source>
</evidence>
<proteinExistence type="predicted"/>
<dbReference type="Gene3D" id="3.40.50.300">
    <property type="entry name" value="P-loop containing nucleotide triphosphate hydrolases"/>
    <property type="match status" value="1"/>
</dbReference>
<sequence length="402" mass="45050">MRNRHAASCVADESIDWHTHRTNSLFEWSDVSAAALLERGGVSSVKPCFAPAYHRLTDSLTEEARLTPAGLAVTRRRLVFSLANQLAVRELIENRQVDPELHGGDAVFVLGLPGTGLRRLQRLLFEHSALNIPSLREILSPAGDWRPWLPESLMEDPFEQALLSRLSGGGFRGAELGAPHGDHLLLTYAFHTPSASLEYRIPGYSDWLQEQDATVAYQFHRYALAAILERVGGGTPLLVNEFHSMQLPALLRAYPTARLIRVHRDPLESLSHVAGLSTMRRLAWSRWVDPREVAAEWARRLGTVLATPEWHTEAPGGAAVLDITHEELTETPLLTVRRICEFLQVPLTSGIERRILEQDERLPGGDCECVAREHYPTGEVKLPEIFRELRDVYCRQWGVPAA</sequence>
<comment type="caution">
    <text evidence="1">The sequence shown here is derived from an EMBL/GenBank/DDBJ whole genome shotgun (WGS) entry which is preliminary data.</text>
</comment>
<keyword evidence="2" id="KW-1185">Reference proteome</keyword>
<reference evidence="1 2" key="1">
    <citation type="submission" date="2024-10" db="EMBL/GenBank/DDBJ databases">
        <title>The Natural Products Discovery Center: Release of the First 8490 Sequenced Strains for Exploring Actinobacteria Biosynthetic Diversity.</title>
        <authorList>
            <person name="Kalkreuter E."/>
            <person name="Kautsar S.A."/>
            <person name="Yang D."/>
            <person name="Bader C.D."/>
            <person name="Teijaro C.N."/>
            <person name="Fluegel L."/>
            <person name="Davis C.M."/>
            <person name="Simpson J.R."/>
            <person name="Lauterbach L."/>
            <person name="Steele A.D."/>
            <person name="Gui C."/>
            <person name="Meng S."/>
            <person name="Li G."/>
            <person name="Viehrig K."/>
            <person name="Ye F."/>
            <person name="Su P."/>
            <person name="Kiefer A.F."/>
            <person name="Nichols A."/>
            <person name="Cepeda A.J."/>
            <person name="Yan W."/>
            <person name="Fan B."/>
            <person name="Jiang Y."/>
            <person name="Adhikari A."/>
            <person name="Zheng C.-J."/>
            <person name="Schuster L."/>
            <person name="Cowan T.M."/>
            <person name="Smanski M.J."/>
            <person name="Chevrette M.G."/>
            <person name="De Carvalho L.P.S."/>
            <person name="Shen B."/>
        </authorList>
    </citation>
    <scope>NUCLEOTIDE SEQUENCE [LARGE SCALE GENOMIC DNA]</scope>
    <source>
        <strain evidence="1 2">NPDC020979</strain>
    </source>
</reference>
<protein>
    <submittedName>
        <fullName evidence="1">Sulfotransferase family protein</fullName>
        <ecNumber evidence="1">2.8.2.-</ecNumber>
    </submittedName>
</protein>
<dbReference type="Pfam" id="PF13469">
    <property type="entry name" value="Sulfotransfer_3"/>
    <property type="match status" value="1"/>
</dbReference>
<dbReference type="EMBL" id="JBIRRB010000001">
    <property type="protein sequence ID" value="MFI0909796.1"/>
    <property type="molecule type" value="Genomic_DNA"/>
</dbReference>
<evidence type="ECO:0000313" key="1">
    <source>
        <dbReference type="EMBL" id="MFI0909796.1"/>
    </source>
</evidence>
<dbReference type="Proteomes" id="UP001611162">
    <property type="component" value="Unassembled WGS sequence"/>
</dbReference>
<dbReference type="InterPro" id="IPR027417">
    <property type="entry name" value="P-loop_NTPase"/>
</dbReference>
<keyword evidence="1" id="KW-0808">Transferase</keyword>
<dbReference type="RefSeq" id="WP_397612205.1">
    <property type="nucleotide sequence ID" value="NZ_JBIRRB010000001.1"/>
</dbReference>
<organism evidence="1 2">
    <name type="scientific">Streptomyces abikoensis</name>
    <dbReference type="NCBI Taxonomy" id="97398"/>
    <lineage>
        <taxon>Bacteria</taxon>
        <taxon>Bacillati</taxon>
        <taxon>Actinomycetota</taxon>
        <taxon>Actinomycetes</taxon>
        <taxon>Kitasatosporales</taxon>
        <taxon>Streptomycetaceae</taxon>
        <taxon>Streptomyces</taxon>
    </lineage>
</organism>
<dbReference type="GO" id="GO:0016740">
    <property type="term" value="F:transferase activity"/>
    <property type="evidence" value="ECO:0007669"/>
    <property type="project" value="UniProtKB-KW"/>
</dbReference>
<dbReference type="SUPFAM" id="SSF52540">
    <property type="entry name" value="P-loop containing nucleoside triphosphate hydrolases"/>
    <property type="match status" value="1"/>
</dbReference>
<dbReference type="EC" id="2.8.2.-" evidence="1"/>
<gene>
    <name evidence="1" type="ORF">ACH4TF_04980</name>
</gene>
<name>A0ABW7T0P9_9ACTN</name>
<accession>A0ABW7T0P9</accession>